<dbReference type="EMBL" id="OX465084">
    <property type="protein sequence ID" value="CAI9298960.1"/>
    <property type="molecule type" value="Genomic_DNA"/>
</dbReference>
<dbReference type="AlphaFoldDB" id="A0AA36EMM0"/>
<gene>
    <name evidence="1" type="ORF">LSALG_LOCUS37693</name>
</gene>
<sequence length="189" mass="21918">MFARNPIRYTGGITQRFLDINFVGMDKDGCVALIERNDPDYFDFIAIAYECGVILHMYVDHFGNSNMQEWLDEHKDKDVGYIEEEDNHEKPLFFIKDNGIRVDMRENAGVCDSFEEDMGDNEDVYPRRVKKYALTLAEGTIAENYARIWSYSEDIRRSNPGSTVKICVDAMPDGMLTMEYSRLLGWCFV</sequence>
<name>A0AA36EMM0_LACSI</name>
<organism evidence="1 2">
    <name type="scientific">Lactuca saligna</name>
    <name type="common">Willowleaf lettuce</name>
    <dbReference type="NCBI Taxonomy" id="75948"/>
    <lineage>
        <taxon>Eukaryota</taxon>
        <taxon>Viridiplantae</taxon>
        <taxon>Streptophyta</taxon>
        <taxon>Embryophyta</taxon>
        <taxon>Tracheophyta</taxon>
        <taxon>Spermatophyta</taxon>
        <taxon>Magnoliopsida</taxon>
        <taxon>eudicotyledons</taxon>
        <taxon>Gunneridae</taxon>
        <taxon>Pentapetalae</taxon>
        <taxon>asterids</taxon>
        <taxon>campanulids</taxon>
        <taxon>Asterales</taxon>
        <taxon>Asteraceae</taxon>
        <taxon>Cichorioideae</taxon>
        <taxon>Cichorieae</taxon>
        <taxon>Lactucinae</taxon>
        <taxon>Lactuca</taxon>
    </lineage>
</organism>
<proteinExistence type="predicted"/>
<evidence type="ECO:0000313" key="1">
    <source>
        <dbReference type="EMBL" id="CAI9298960.1"/>
    </source>
</evidence>
<evidence type="ECO:0000313" key="2">
    <source>
        <dbReference type="Proteomes" id="UP001177003"/>
    </source>
</evidence>
<reference evidence="1" key="1">
    <citation type="submission" date="2023-04" db="EMBL/GenBank/DDBJ databases">
        <authorList>
            <person name="Vijverberg K."/>
            <person name="Xiong W."/>
            <person name="Schranz E."/>
        </authorList>
    </citation>
    <scope>NUCLEOTIDE SEQUENCE</scope>
</reference>
<dbReference type="Proteomes" id="UP001177003">
    <property type="component" value="Chromosome 8"/>
</dbReference>
<accession>A0AA36EMM0</accession>
<protein>
    <submittedName>
        <fullName evidence="1">Uncharacterized protein</fullName>
    </submittedName>
</protein>
<keyword evidence="2" id="KW-1185">Reference proteome</keyword>